<organism evidence="2">
    <name type="scientific">Ammonifex degensii</name>
    <dbReference type="NCBI Taxonomy" id="42838"/>
    <lineage>
        <taxon>Bacteria</taxon>
        <taxon>Bacillati</taxon>
        <taxon>Bacillota</taxon>
        <taxon>Clostridia</taxon>
        <taxon>Thermoanaerobacterales</taxon>
        <taxon>Thermoanaerobacteraceae</taxon>
        <taxon>Ammonifex</taxon>
    </lineage>
</organism>
<protein>
    <submittedName>
        <fullName evidence="2">Uncharacterized protein</fullName>
    </submittedName>
</protein>
<accession>A0A7C2EI68</accession>
<dbReference type="AlphaFoldDB" id="A0A7C2EI68"/>
<gene>
    <name evidence="2" type="ORF">ENQ34_00600</name>
</gene>
<evidence type="ECO:0000313" key="2">
    <source>
        <dbReference type="EMBL" id="HEL65170.1"/>
    </source>
</evidence>
<keyword evidence="1" id="KW-1133">Transmembrane helix</keyword>
<feature type="transmembrane region" description="Helical" evidence="1">
    <location>
        <begin position="6"/>
        <end position="29"/>
    </location>
</feature>
<reference evidence="2" key="1">
    <citation type="journal article" date="2020" name="mSystems">
        <title>Genome- and Community-Level Interaction Insights into Carbon Utilization and Element Cycling Functions of Hydrothermarchaeota in Hydrothermal Sediment.</title>
        <authorList>
            <person name="Zhou Z."/>
            <person name="Liu Y."/>
            <person name="Xu W."/>
            <person name="Pan J."/>
            <person name="Luo Z.H."/>
            <person name="Li M."/>
        </authorList>
    </citation>
    <scope>NUCLEOTIDE SEQUENCE [LARGE SCALE GENOMIC DNA]</scope>
    <source>
        <strain evidence="2">SpSt-300</strain>
    </source>
</reference>
<dbReference type="EMBL" id="DSMU01000038">
    <property type="protein sequence ID" value="HEL65170.1"/>
    <property type="molecule type" value="Genomic_DNA"/>
</dbReference>
<sequence length="182" mass="20321">MVWHGLQLKVVLIALAIGLICLFGGQWLYNKYGYQQSLQQALAGKPQVADFKLEERSGQLVVTVRLRSAGNLQQTYKELKQAVEEASGNRPYLLELTDNRDASLEGAFYQSQFVIYQAFVQGSFPEMEREVSANARAVGAEARLYLDNENLYLTFIKGDRFLAAVIPRTLPETPVKGAAPYA</sequence>
<name>A0A7C2EI68_9THEO</name>
<evidence type="ECO:0000256" key="1">
    <source>
        <dbReference type="SAM" id="Phobius"/>
    </source>
</evidence>
<comment type="caution">
    <text evidence="2">The sequence shown here is derived from an EMBL/GenBank/DDBJ whole genome shotgun (WGS) entry which is preliminary data.</text>
</comment>
<proteinExistence type="predicted"/>
<keyword evidence="1" id="KW-0812">Transmembrane</keyword>
<keyword evidence="1" id="KW-0472">Membrane</keyword>